<reference evidence="1" key="1">
    <citation type="submission" date="2021-02" db="EMBL/GenBank/DDBJ databases">
        <authorList>
            <consortium name="DOE Joint Genome Institute"/>
            <person name="Ahrendt S."/>
            <person name="Looney B.P."/>
            <person name="Miyauchi S."/>
            <person name="Morin E."/>
            <person name="Drula E."/>
            <person name="Courty P.E."/>
            <person name="Chicoki N."/>
            <person name="Fauchery L."/>
            <person name="Kohler A."/>
            <person name="Kuo A."/>
            <person name="Labutti K."/>
            <person name="Pangilinan J."/>
            <person name="Lipzen A."/>
            <person name="Riley R."/>
            <person name="Andreopoulos W."/>
            <person name="He G."/>
            <person name="Johnson J."/>
            <person name="Barry K.W."/>
            <person name="Grigoriev I.V."/>
            <person name="Nagy L."/>
            <person name="Hibbett D."/>
            <person name="Henrissat B."/>
            <person name="Matheny P.B."/>
            <person name="Labbe J."/>
            <person name="Martin F."/>
        </authorList>
    </citation>
    <scope>NUCLEOTIDE SEQUENCE</scope>
    <source>
        <strain evidence="1">FP105234-sp</strain>
    </source>
</reference>
<keyword evidence="2" id="KW-1185">Reference proteome</keyword>
<evidence type="ECO:0000313" key="1">
    <source>
        <dbReference type="EMBL" id="KAI0050982.1"/>
    </source>
</evidence>
<gene>
    <name evidence="1" type="ORF">FA95DRAFT_418268</name>
</gene>
<evidence type="ECO:0000313" key="2">
    <source>
        <dbReference type="Proteomes" id="UP000814033"/>
    </source>
</evidence>
<name>A0ACB8S4D5_9AGAM</name>
<comment type="caution">
    <text evidence="1">The sequence shown here is derived from an EMBL/GenBank/DDBJ whole genome shotgun (WGS) entry which is preliminary data.</text>
</comment>
<dbReference type="EMBL" id="MU275856">
    <property type="protein sequence ID" value="KAI0050982.1"/>
    <property type="molecule type" value="Genomic_DNA"/>
</dbReference>
<proteinExistence type="predicted"/>
<sequence>MVALSPRFTLLAALCALAALSSGPSADAAAIHMRGNVNSTSAVAYMGTTTAHAHSASASSDVQAKGDPVVPLPKGGDTPAVKKGDSDVSGGTKSKAKGKDKDGGKKDDDSGDDDSGDDDSGDDDSGDDDDKDSKKSKKASKDKDRRHYYDFLDPLIEIGGFRIGDKRHHDHHPEVIIKGKNDHVHVARAPSPKHHHHHHHPHHRAVEEREPRHHHHHHGRDPHREHVVVISGDHEKVHLARDPHWHHDHWYGHEHEKVVVSGNNDDVHLRRDPHWHHGDRHGHEKIVVSGNDDKVHLKRHVLISGEKGESYVVAREANPKRARAQHGFAMPDMFKRGTAAMDGVPGHIDIVSPVANAASNGQRIASLVLAANNATSSADPTAPASNVPFVMNASENNQTQIFLVPAPTSSTMTSALAPGEVLVNLQMPVFDASTATVKAFCATFDPNPPAPGPLTAAQCTNGSSEDTHASQGFAFNPMSGAVRPMWYSGQDDGTDDSSAGAAPPPTDDGTDGDIDPGTPQSAFVASVTDVEPDAPDSSSTSASAAQAFDATSALPSATDTTAAPAATQSASGQFASAQNVTLVFTADEPEIEPGVEDVTSTVDATYTWTSTSTSVVVATATAAAADVSDSAEASTSTSGTVLAFDFSSLAATTTTDFGAFAVPTASDASDSTLSSYPSVTDAAFPIPLASPSSSSDVPDSSAPPIGAFEFTSSLPVSPTPTPSPSPSPVGALGVQVVPEGTPSSASTAAAPTMTPVSTAPYEWMFSPDN</sequence>
<accession>A0ACB8S4D5</accession>
<organism evidence="1 2">
    <name type="scientific">Auriscalpium vulgare</name>
    <dbReference type="NCBI Taxonomy" id="40419"/>
    <lineage>
        <taxon>Eukaryota</taxon>
        <taxon>Fungi</taxon>
        <taxon>Dikarya</taxon>
        <taxon>Basidiomycota</taxon>
        <taxon>Agaricomycotina</taxon>
        <taxon>Agaricomycetes</taxon>
        <taxon>Russulales</taxon>
        <taxon>Auriscalpiaceae</taxon>
        <taxon>Auriscalpium</taxon>
    </lineage>
</organism>
<dbReference type="Proteomes" id="UP000814033">
    <property type="component" value="Unassembled WGS sequence"/>
</dbReference>
<protein>
    <submittedName>
        <fullName evidence="1">Uncharacterized protein</fullName>
    </submittedName>
</protein>
<reference evidence="1" key="2">
    <citation type="journal article" date="2022" name="New Phytol.">
        <title>Evolutionary transition to the ectomycorrhizal habit in the genomes of a hyperdiverse lineage of mushroom-forming fungi.</title>
        <authorList>
            <person name="Looney B."/>
            <person name="Miyauchi S."/>
            <person name="Morin E."/>
            <person name="Drula E."/>
            <person name="Courty P.E."/>
            <person name="Kohler A."/>
            <person name="Kuo A."/>
            <person name="LaButti K."/>
            <person name="Pangilinan J."/>
            <person name="Lipzen A."/>
            <person name="Riley R."/>
            <person name="Andreopoulos W."/>
            <person name="He G."/>
            <person name="Johnson J."/>
            <person name="Nolan M."/>
            <person name="Tritt A."/>
            <person name="Barry K.W."/>
            <person name="Grigoriev I.V."/>
            <person name="Nagy L.G."/>
            <person name="Hibbett D."/>
            <person name="Henrissat B."/>
            <person name="Matheny P.B."/>
            <person name="Labbe J."/>
            <person name="Martin F.M."/>
        </authorList>
    </citation>
    <scope>NUCLEOTIDE SEQUENCE</scope>
    <source>
        <strain evidence="1">FP105234-sp</strain>
    </source>
</reference>